<proteinExistence type="predicted"/>
<feature type="compositionally biased region" description="Basic and acidic residues" evidence="1">
    <location>
        <begin position="1"/>
        <end position="22"/>
    </location>
</feature>
<accession>A0A0R3X4E2</accession>
<dbReference type="STRING" id="6205.A0A0R3X4E2"/>
<organism evidence="4">
    <name type="scientific">Hydatigena taeniaeformis</name>
    <name type="common">Feline tapeworm</name>
    <name type="synonym">Taenia taeniaeformis</name>
    <dbReference type="NCBI Taxonomy" id="6205"/>
    <lineage>
        <taxon>Eukaryota</taxon>
        <taxon>Metazoa</taxon>
        <taxon>Spiralia</taxon>
        <taxon>Lophotrochozoa</taxon>
        <taxon>Platyhelminthes</taxon>
        <taxon>Cestoda</taxon>
        <taxon>Eucestoda</taxon>
        <taxon>Cyclophyllidea</taxon>
        <taxon>Taeniidae</taxon>
        <taxon>Hydatigera</taxon>
    </lineage>
</organism>
<dbReference type="EMBL" id="UYWX01020473">
    <property type="protein sequence ID" value="VDM32777.1"/>
    <property type="molecule type" value="Genomic_DNA"/>
</dbReference>
<evidence type="ECO:0000313" key="2">
    <source>
        <dbReference type="EMBL" id="VDM32777.1"/>
    </source>
</evidence>
<gene>
    <name evidence="2" type="ORF">TTAC_LOCUS8259</name>
</gene>
<dbReference type="AlphaFoldDB" id="A0A0R3X4E2"/>
<name>A0A0R3X4E2_HYDTA</name>
<keyword evidence="3" id="KW-1185">Reference proteome</keyword>
<feature type="region of interest" description="Disordered" evidence="1">
    <location>
        <begin position="1"/>
        <end position="29"/>
    </location>
</feature>
<dbReference type="OrthoDB" id="6288086at2759"/>
<dbReference type="Proteomes" id="UP000274429">
    <property type="component" value="Unassembled WGS sequence"/>
</dbReference>
<reference evidence="2 3" key="2">
    <citation type="submission" date="2018-11" db="EMBL/GenBank/DDBJ databases">
        <authorList>
            <consortium name="Pathogen Informatics"/>
        </authorList>
    </citation>
    <scope>NUCLEOTIDE SEQUENCE [LARGE SCALE GENOMIC DNA]</scope>
</reference>
<reference evidence="4" key="1">
    <citation type="submission" date="2017-02" db="UniProtKB">
        <authorList>
            <consortium name="WormBaseParasite"/>
        </authorList>
    </citation>
    <scope>IDENTIFICATION</scope>
</reference>
<evidence type="ECO:0000313" key="3">
    <source>
        <dbReference type="Proteomes" id="UP000274429"/>
    </source>
</evidence>
<sequence length="177" mass="18393">MPDPDVFKKVEGSREEEGKEKGAGPNRIASHLTGESVKHSLVQLHPQLSSSHHLPVFKVPHGAPAGSPHTKRSALSVDGIINNSAAATAAAAAAASASNAYAAGLQAAAAAAIGLGQLADLSAVYRQATAADQVGDYHRFTEDQEGVWLGQWYQRGGLMRPQGALTAQSELMFSSLV</sequence>
<protein>
    <submittedName>
        <fullName evidence="4">Protein grainyhead</fullName>
    </submittedName>
</protein>
<evidence type="ECO:0000313" key="4">
    <source>
        <dbReference type="WBParaSite" id="TTAC_0000827401-mRNA-1"/>
    </source>
</evidence>
<evidence type="ECO:0000256" key="1">
    <source>
        <dbReference type="SAM" id="MobiDB-lite"/>
    </source>
</evidence>
<dbReference type="WBParaSite" id="TTAC_0000827401-mRNA-1">
    <property type="protein sequence ID" value="TTAC_0000827401-mRNA-1"/>
    <property type="gene ID" value="TTAC_0000827401"/>
</dbReference>